<feature type="transmembrane region" description="Helical" evidence="7">
    <location>
        <begin position="322"/>
        <end position="342"/>
    </location>
</feature>
<feature type="transmembrane region" description="Helical" evidence="7">
    <location>
        <begin position="121"/>
        <end position="142"/>
    </location>
</feature>
<dbReference type="AlphaFoldDB" id="A0A7T1T2P9"/>
<sequence>MAFSAFLVLSERFSLRRRISQGVFVTQQSSPPNHRTHLRQGAVGVAGILFFVLSAQAPLTGVAGTLPIPLGLGNGGGVPAVYLAVGVMIGLFSVGFIAMSRHVTDAGAFYAYVSRGLGKPLGVGASQAAVLCYSATQAGMYGLYGVVVQGLFQKYASIDLPWWVWTVGTICLVQALGSLNIEFGARLLAVLVVAETSLLVAFAIHEVLSGGGPQGLDLAGSFSPSAFFSGAPGVALTFAIACVIGFESTAIYAAEAKDPARTVPRATYLSVAVISIFFAFVSWMFVSYYGPDNVQDVARNALESGSATSVVFDAVTATLGSWATGAMQILLATSLIAGVLAFHNGINRYFHSLGSTGVLPAWLSRTNRQGAPYTASLVQTLVTLAMVVPFAIAGADPVITLLTWGGGVGVLALMLLYLLTSLSIVVFFRRTRFDTRRWNTLIAPMLSMALLLGATVLALNNFTTLISASGTTAVVLELTVVAVFTGGVVLGYARNRGAGTDPADPAPRDPTHDVTASA</sequence>
<comment type="subcellular location">
    <subcellularLocation>
        <location evidence="1">Cell membrane</location>
        <topology evidence="1">Multi-pass membrane protein</topology>
    </subcellularLocation>
</comment>
<feature type="transmembrane region" description="Helical" evidence="7">
    <location>
        <begin position="373"/>
        <end position="395"/>
    </location>
</feature>
<proteinExistence type="predicted"/>
<dbReference type="Proteomes" id="UP000595046">
    <property type="component" value="Chromosome"/>
</dbReference>
<dbReference type="PANTHER" id="PTHR42770">
    <property type="entry name" value="AMINO ACID TRANSPORTER-RELATED"/>
    <property type="match status" value="1"/>
</dbReference>
<feature type="transmembrane region" description="Helical" evidence="7">
    <location>
        <begin position="42"/>
        <end position="68"/>
    </location>
</feature>
<keyword evidence="2" id="KW-1003">Cell membrane</keyword>
<gene>
    <name evidence="8" type="ORF">G4Z16_01540</name>
</gene>
<evidence type="ECO:0000313" key="9">
    <source>
        <dbReference type="Proteomes" id="UP000595046"/>
    </source>
</evidence>
<evidence type="ECO:0000256" key="5">
    <source>
        <dbReference type="ARBA" id="ARBA00023136"/>
    </source>
</evidence>
<evidence type="ECO:0000256" key="2">
    <source>
        <dbReference type="ARBA" id="ARBA00022475"/>
    </source>
</evidence>
<dbReference type="PIRSF" id="PIRSF006060">
    <property type="entry name" value="AA_transporter"/>
    <property type="match status" value="1"/>
</dbReference>
<keyword evidence="9" id="KW-1185">Reference proteome</keyword>
<keyword evidence="5 7" id="KW-0472">Membrane</keyword>
<accession>A0A7T1T2P9</accession>
<feature type="transmembrane region" description="Helical" evidence="7">
    <location>
        <begin position="401"/>
        <end position="428"/>
    </location>
</feature>
<protein>
    <submittedName>
        <fullName evidence="8">APC family permease</fullName>
    </submittedName>
</protein>
<feature type="transmembrane region" description="Helical" evidence="7">
    <location>
        <begin position="162"/>
        <end position="181"/>
    </location>
</feature>
<evidence type="ECO:0000256" key="1">
    <source>
        <dbReference type="ARBA" id="ARBA00004651"/>
    </source>
</evidence>
<evidence type="ECO:0000313" key="8">
    <source>
        <dbReference type="EMBL" id="QPP05287.1"/>
    </source>
</evidence>
<feature type="transmembrane region" description="Helical" evidence="7">
    <location>
        <begin position="465"/>
        <end position="490"/>
    </location>
</feature>
<evidence type="ECO:0000256" key="3">
    <source>
        <dbReference type="ARBA" id="ARBA00022692"/>
    </source>
</evidence>
<feature type="transmembrane region" description="Helical" evidence="7">
    <location>
        <begin position="228"/>
        <end position="254"/>
    </location>
</feature>
<feature type="transmembrane region" description="Helical" evidence="7">
    <location>
        <begin position="80"/>
        <end position="100"/>
    </location>
</feature>
<dbReference type="Pfam" id="PF13520">
    <property type="entry name" value="AA_permease_2"/>
    <property type="match status" value="1"/>
</dbReference>
<dbReference type="GO" id="GO:0022857">
    <property type="term" value="F:transmembrane transporter activity"/>
    <property type="evidence" value="ECO:0007669"/>
    <property type="project" value="InterPro"/>
</dbReference>
<dbReference type="InterPro" id="IPR050367">
    <property type="entry name" value="APC_superfamily"/>
</dbReference>
<dbReference type="EMBL" id="CP048882">
    <property type="protein sequence ID" value="QPP05287.1"/>
    <property type="molecule type" value="Genomic_DNA"/>
</dbReference>
<evidence type="ECO:0000256" key="6">
    <source>
        <dbReference type="SAM" id="MobiDB-lite"/>
    </source>
</evidence>
<evidence type="ECO:0000256" key="7">
    <source>
        <dbReference type="SAM" id="Phobius"/>
    </source>
</evidence>
<keyword evidence="3 7" id="KW-0812">Transmembrane</keyword>
<evidence type="ECO:0000256" key="4">
    <source>
        <dbReference type="ARBA" id="ARBA00022989"/>
    </source>
</evidence>
<feature type="transmembrane region" description="Helical" evidence="7">
    <location>
        <begin position="266"/>
        <end position="286"/>
    </location>
</feature>
<keyword evidence="4 7" id="KW-1133">Transmembrane helix</keyword>
<organism evidence="8 9">
    <name type="scientific">Streptomyces bathyalis</name>
    <dbReference type="NCBI Taxonomy" id="2710756"/>
    <lineage>
        <taxon>Bacteria</taxon>
        <taxon>Bacillati</taxon>
        <taxon>Actinomycetota</taxon>
        <taxon>Actinomycetes</taxon>
        <taxon>Kitasatosporales</taxon>
        <taxon>Streptomycetaceae</taxon>
        <taxon>Streptomyces</taxon>
    </lineage>
</organism>
<feature type="transmembrane region" description="Helical" evidence="7">
    <location>
        <begin position="188"/>
        <end position="208"/>
    </location>
</feature>
<dbReference type="InterPro" id="IPR002293">
    <property type="entry name" value="AA/rel_permease1"/>
</dbReference>
<reference evidence="9" key="1">
    <citation type="submission" date="2020-02" db="EMBL/GenBank/DDBJ databases">
        <title>Streptomyces sp. ASO4wet.</title>
        <authorList>
            <person name="Risdian C."/>
            <person name="Landwehr W."/>
            <person name="Schupp P."/>
            <person name="Wink J."/>
        </authorList>
    </citation>
    <scope>NUCLEOTIDE SEQUENCE [LARGE SCALE GENOMIC DNA]</scope>
    <source>
        <strain evidence="9">ASO4wet</strain>
    </source>
</reference>
<feature type="transmembrane region" description="Helical" evidence="7">
    <location>
        <begin position="440"/>
        <end position="459"/>
    </location>
</feature>
<dbReference type="PANTHER" id="PTHR42770:SF16">
    <property type="entry name" value="AMINO ACID PERMEASE"/>
    <property type="match status" value="1"/>
</dbReference>
<dbReference type="Gene3D" id="1.20.1740.10">
    <property type="entry name" value="Amino acid/polyamine transporter I"/>
    <property type="match status" value="1"/>
</dbReference>
<dbReference type="GO" id="GO:0005886">
    <property type="term" value="C:plasma membrane"/>
    <property type="evidence" value="ECO:0007669"/>
    <property type="project" value="UniProtKB-SubCell"/>
</dbReference>
<name>A0A7T1T2P9_9ACTN</name>
<feature type="region of interest" description="Disordered" evidence="6">
    <location>
        <begin position="499"/>
        <end position="518"/>
    </location>
</feature>
<dbReference type="KEGG" id="sbat:G4Z16_01540"/>